<dbReference type="Gene3D" id="3.40.50.450">
    <property type="match status" value="1"/>
</dbReference>
<dbReference type="SUPFAM" id="SSF102405">
    <property type="entry name" value="MCP/YpsA-like"/>
    <property type="match status" value="1"/>
</dbReference>
<dbReference type="EMBL" id="BKAR01000008">
    <property type="protein sequence ID" value="GEP84253.1"/>
    <property type="molecule type" value="Genomic_DNA"/>
</dbReference>
<protein>
    <submittedName>
        <fullName evidence="3">DNA processing protein DprA</fullName>
    </submittedName>
</protein>
<dbReference type="Pfam" id="PF02481">
    <property type="entry name" value="DNA_processg_A"/>
    <property type="match status" value="1"/>
</dbReference>
<dbReference type="AlphaFoldDB" id="A0A239U7L8"/>
<evidence type="ECO:0000313" key="4">
    <source>
        <dbReference type="Proteomes" id="UP000321736"/>
    </source>
</evidence>
<reference evidence="3 4" key="1">
    <citation type="submission" date="2019-07" db="EMBL/GenBank/DDBJ databases">
        <title>Whole genome shotgun sequence of Staphylococcus piscifermentans NBRC 109625.</title>
        <authorList>
            <person name="Hosoyama A."/>
            <person name="Uohara A."/>
            <person name="Ohji S."/>
            <person name="Ichikawa N."/>
        </authorList>
    </citation>
    <scope>NUCLEOTIDE SEQUENCE [LARGE SCALE GENOMIC DNA]</scope>
    <source>
        <strain evidence="3 4">NBRC 109625</strain>
    </source>
</reference>
<gene>
    <name evidence="3" type="ORF">SPI02_08380</name>
</gene>
<accession>A0A239U7L8</accession>
<proteinExistence type="inferred from homology"/>
<name>A0A239U7L8_9STAP</name>
<dbReference type="RefSeq" id="WP_095105655.1">
    <property type="nucleotide sequence ID" value="NZ_BKAR01000008.1"/>
</dbReference>
<dbReference type="NCBIfam" id="TIGR00732">
    <property type="entry name" value="dprA"/>
    <property type="match status" value="1"/>
</dbReference>
<feature type="domain" description="Smf/DprA SLOG" evidence="2">
    <location>
        <begin position="83"/>
        <end position="291"/>
    </location>
</feature>
<organism evidence="3 4">
    <name type="scientific">Staphylococcus piscifermentans</name>
    <dbReference type="NCBI Taxonomy" id="70258"/>
    <lineage>
        <taxon>Bacteria</taxon>
        <taxon>Bacillati</taxon>
        <taxon>Bacillota</taxon>
        <taxon>Bacilli</taxon>
        <taxon>Bacillales</taxon>
        <taxon>Staphylococcaceae</taxon>
        <taxon>Staphylococcus</taxon>
    </lineage>
</organism>
<dbReference type="Proteomes" id="UP000321736">
    <property type="component" value="Unassembled WGS sequence"/>
</dbReference>
<dbReference type="PANTHER" id="PTHR43022:SF1">
    <property type="entry name" value="PROTEIN SMF"/>
    <property type="match status" value="1"/>
</dbReference>
<dbReference type="OrthoDB" id="9785707at2"/>
<dbReference type="PANTHER" id="PTHR43022">
    <property type="entry name" value="PROTEIN SMF"/>
    <property type="match status" value="1"/>
</dbReference>
<evidence type="ECO:0000313" key="3">
    <source>
        <dbReference type="EMBL" id="GEP84253.1"/>
    </source>
</evidence>
<evidence type="ECO:0000256" key="1">
    <source>
        <dbReference type="ARBA" id="ARBA00006525"/>
    </source>
</evidence>
<keyword evidence="4" id="KW-1185">Reference proteome</keyword>
<dbReference type="InterPro" id="IPR057666">
    <property type="entry name" value="DrpA_SLOG"/>
</dbReference>
<evidence type="ECO:0000259" key="2">
    <source>
        <dbReference type="Pfam" id="PF02481"/>
    </source>
</evidence>
<comment type="caution">
    <text evidence="3">The sequence shown here is derived from an EMBL/GenBank/DDBJ whole genome shotgun (WGS) entry which is preliminary data.</text>
</comment>
<dbReference type="GO" id="GO:0009294">
    <property type="term" value="P:DNA-mediated transformation"/>
    <property type="evidence" value="ECO:0007669"/>
    <property type="project" value="InterPro"/>
</dbReference>
<sequence length="298" mass="33645">MTQHESTLELLKLRYAGYTTQQMIRLFKFCPLFLSLTPSDKMTNLRQFTYTSKIRTPAAYLTRYSELSISTILNNLNQHGVKYISIYDATYPCLLKEIYDPPFILFYKGNIELLQHTHYLGVVGSRQSTAYTAHALSFLFSHIPTPQLTIVSGLASGADSEAHQSALQNHLPTIGVLAFGHAHHYPKSNLQLRNEIEEKGLTISEYIPEDEPRKYKFPERNRLISGLSQGVLITESKERSGAQITIDLALQQNRNVYVLPGSIFQELTKGNLKRAQEGATIVLEIGDILIDYDCGNTM</sequence>
<dbReference type="InterPro" id="IPR003488">
    <property type="entry name" value="DprA"/>
</dbReference>
<comment type="similarity">
    <text evidence="1">Belongs to the DprA/Smf family.</text>
</comment>